<name>A0A0M2H701_MICTR</name>
<dbReference type="SMART" id="SM00421">
    <property type="entry name" value="HTH_LUXR"/>
    <property type="match status" value="1"/>
</dbReference>
<sequence length="341" mass="36738">MSDQWPAANGSPLDLPGVDSLGESIYLAVLLEGRAPAAAIAARTQADEATVLARLEELRTAGLVTRLESADPAYSAVDPRFAIRALAEHLTERGQRLRETIPMLAEHFDAASESTSDEPQSHFVTDPDAVAGWYARLQHQAKFEFLAFDRPPYVAASFDPFESAVLARGVEWRAIYTVSSFDEGATWEEVGELAAQGEQSRITDDLPLKLVVVDASIALASLSLDPGGISALVTSAPPLVAALRSLFEHEWTRAVPLAVAAPLRGLPQTSRRYPSPPADAPSAEDVSIVTFMAVGMKDDAIARQLGISPRTLRRRSQELMAALGASNRFQAGVEANRRGWI</sequence>
<dbReference type="RefSeq" id="WP_045302009.1">
    <property type="nucleotide sequence ID" value="NZ_JYJA01000040.1"/>
</dbReference>
<dbReference type="InterPro" id="IPR016032">
    <property type="entry name" value="Sig_transdc_resp-reg_C-effctor"/>
</dbReference>
<evidence type="ECO:0000313" key="3">
    <source>
        <dbReference type="Proteomes" id="UP000034098"/>
    </source>
</evidence>
<dbReference type="GO" id="GO:0003677">
    <property type="term" value="F:DNA binding"/>
    <property type="evidence" value="ECO:0007669"/>
    <property type="project" value="InterPro"/>
</dbReference>
<organism evidence="2 3">
    <name type="scientific">Microbacterium trichothecenolyticum</name>
    <name type="common">Aureobacterium trichothecenolyticum</name>
    <dbReference type="NCBI Taxonomy" id="69370"/>
    <lineage>
        <taxon>Bacteria</taxon>
        <taxon>Bacillati</taxon>
        <taxon>Actinomycetota</taxon>
        <taxon>Actinomycetes</taxon>
        <taxon>Micrococcales</taxon>
        <taxon>Microbacteriaceae</taxon>
        <taxon>Microbacterium</taxon>
    </lineage>
</organism>
<dbReference type="GO" id="GO:0006355">
    <property type="term" value="P:regulation of DNA-templated transcription"/>
    <property type="evidence" value="ECO:0007669"/>
    <property type="project" value="InterPro"/>
</dbReference>
<dbReference type="PANTHER" id="PTHR34293">
    <property type="entry name" value="HTH-TYPE TRANSCRIPTIONAL REGULATOR TRMBL2"/>
    <property type="match status" value="1"/>
</dbReference>
<accession>A0A0M2H701</accession>
<dbReference type="InterPro" id="IPR051797">
    <property type="entry name" value="TrmB-like"/>
</dbReference>
<feature type="domain" description="HTH luxR-type" evidence="1">
    <location>
        <begin position="278"/>
        <end position="335"/>
    </location>
</feature>
<reference evidence="2 3" key="1">
    <citation type="submission" date="2015-02" db="EMBL/GenBank/DDBJ databases">
        <title>Draft genome sequences of ten Microbacterium spp. with emphasis on heavy metal contaminated environments.</title>
        <authorList>
            <person name="Corretto E."/>
        </authorList>
    </citation>
    <scope>NUCLEOTIDE SEQUENCE [LARGE SCALE GENOMIC DNA]</scope>
    <source>
        <strain evidence="2 3">DSM 8608</strain>
    </source>
</reference>
<keyword evidence="3" id="KW-1185">Reference proteome</keyword>
<dbReference type="AlphaFoldDB" id="A0A0M2H701"/>
<evidence type="ECO:0000259" key="1">
    <source>
        <dbReference type="SMART" id="SM00421"/>
    </source>
</evidence>
<evidence type="ECO:0000313" key="2">
    <source>
        <dbReference type="EMBL" id="KJL40327.1"/>
    </source>
</evidence>
<dbReference type="PANTHER" id="PTHR34293:SF1">
    <property type="entry name" value="HTH-TYPE TRANSCRIPTIONAL REGULATOR TRMBL2"/>
    <property type="match status" value="1"/>
</dbReference>
<dbReference type="InterPro" id="IPR036388">
    <property type="entry name" value="WH-like_DNA-bd_sf"/>
</dbReference>
<dbReference type="OrthoDB" id="5932488at2"/>
<dbReference type="EMBL" id="JYJA01000040">
    <property type="protein sequence ID" value="KJL40327.1"/>
    <property type="molecule type" value="Genomic_DNA"/>
</dbReference>
<dbReference type="PATRIC" id="fig|69370.6.peg.3722"/>
<dbReference type="SUPFAM" id="SSF46785">
    <property type="entry name" value="Winged helix' DNA-binding domain"/>
    <property type="match status" value="1"/>
</dbReference>
<dbReference type="SUPFAM" id="SSF46894">
    <property type="entry name" value="C-terminal effector domain of the bipartite response regulators"/>
    <property type="match status" value="1"/>
</dbReference>
<dbReference type="InterPro" id="IPR000792">
    <property type="entry name" value="Tscrpt_reg_LuxR_C"/>
</dbReference>
<dbReference type="Proteomes" id="UP000034098">
    <property type="component" value="Unassembled WGS sequence"/>
</dbReference>
<dbReference type="Gene3D" id="1.10.10.10">
    <property type="entry name" value="Winged helix-like DNA-binding domain superfamily/Winged helix DNA-binding domain"/>
    <property type="match status" value="2"/>
</dbReference>
<comment type="caution">
    <text evidence="2">The sequence shown here is derived from an EMBL/GenBank/DDBJ whole genome shotgun (WGS) entry which is preliminary data.</text>
</comment>
<protein>
    <recommendedName>
        <fullName evidence="1">HTH luxR-type domain-containing protein</fullName>
    </recommendedName>
</protein>
<gene>
    <name evidence="2" type="ORF">RS82_03656</name>
</gene>
<proteinExistence type="predicted"/>
<dbReference type="InterPro" id="IPR036390">
    <property type="entry name" value="WH_DNA-bd_sf"/>
</dbReference>